<accession>C6HXF8</accession>
<dbReference type="InterPro" id="IPR025470">
    <property type="entry name" value="DUF4321"/>
</dbReference>
<reference evidence="3 4" key="1">
    <citation type="journal article" date="2009" name="Appl. Environ. Microbiol.">
        <title>Community genomic and proteomic analyses of chemoautotrophic iron-oxidizing "Leptospirillum rubarum" (Group II) and "Leptospirillum ferrodiazotrophum" (Group III) bacteria in acid mine drainage biofilms.</title>
        <authorList>
            <person name="Goltsman D.S."/>
            <person name="Denef V.J."/>
            <person name="Singer S.W."/>
            <person name="VerBerkmoes N.C."/>
            <person name="Lefsrud M."/>
            <person name="Mueller R.S."/>
            <person name="Dick G.J."/>
            <person name="Sun C.L."/>
            <person name="Wheeler K.E."/>
            <person name="Zemla A."/>
            <person name="Baker B.J."/>
            <person name="Hauser L."/>
            <person name="Land M."/>
            <person name="Shah M.B."/>
            <person name="Thelen M.P."/>
            <person name="Hettich R.L."/>
            <person name="Banfield J.F."/>
        </authorList>
    </citation>
    <scope>NUCLEOTIDE SEQUENCE [LARGE SCALE GENOMIC DNA]</scope>
</reference>
<dbReference type="AlphaFoldDB" id="C6HXF8"/>
<feature type="compositionally biased region" description="Polar residues" evidence="1">
    <location>
        <begin position="11"/>
        <end position="20"/>
    </location>
</feature>
<evidence type="ECO:0008006" key="5">
    <source>
        <dbReference type="Google" id="ProtNLM"/>
    </source>
</evidence>
<dbReference type="Proteomes" id="UP000009374">
    <property type="component" value="Unassembled WGS sequence"/>
</dbReference>
<gene>
    <name evidence="3" type="ORF">UBAL3_92050082</name>
</gene>
<evidence type="ECO:0000313" key="3">
    <source>
        <dbReference type="EMBL" id="EES52710.1"/>
    </source>
</evidence>
<keyword evidence="2" id="KW-0472">Membrane</keyword>
<proteinExistence type="predicted"/>
<keyword evidence="4" id="KW-1185">Reference proteome</keyword>
<feature type="transmembrane region" description="Helical" evidence="2">
    <location>
        <begin position="95"/>
        <end position="114"/>
    </location>
</feature>
<dbReference type="Pfam" id="PF14209">
    <property type="entry name" value="DUF4321"/>
    <property type="match status" value="1"/>
</dbReference>
<feature type="transmembrane region" description="Helical" evidence="2">
    <location>
        <begin position="37"/>
        <end position="57"/>
    </location>
</feature>
<evidence type="ECO:0000256" key="1">
    <source>
        <dbReference type="SAM" id="MobiDB-lite"/>
    </source>
</evidence>
<evidence type="ECO:0000256" key="2">
    <source>
        <dbReference type="SAM" id="Phobius"/>
    </source>
</evidence>
<feature type="compositionally biased region" description="Basic residues" evidence="1">
    <location>
        <begin position="1"/>
        <end position="10"/>
    </location>
</feature>
<dbReference type="EMBL" id="GG693873">
    <property type="protein sequence ID" value="EES52710.1"/>
    <property type="molecule type" value="Genomic_DNA"/>
</dbReference>
<evidence type="ECO:0000313" key="4">
    <source>
        <dbReference type="Proteomes" id="UP000009374"/>
    </source>
</evidence>
<sequence length="117" mass="12521">MALRTRRGPHSRNSPGHSALSTSLERLSVAQIKKGTGLLLFLLVAGTVAGSVLTLIFDAFIPSGPLARIFLSNISIGSAAPTTFHLVLLDLSLGLSFHINILNVLGLFLGYYIYRNS</sequence>
<protein>
    <recommendedName>
        <fullName evidence="5">DUF4321 domain-containing protein</fullName>
    </recommendedName>
</protein>
<keyword evidence="2" id="KW-1133">Transmembrane helix</keyword>
<organism evidence="3 4">
    <name type="scientific">Leptospirillum ferrodiazotrophum</name>
    <dbReference type="NCBI Taxonomy" id="412449"/>
    <lineage>
        <taxon>Bacteria</taxon>
        <taxon>Pseudomonadati</taxon>
        <taxon>Nitrospirota</taxon>
        <taxon>Nitrospiria</taxon>
        <taxon>Nitrospirales</taxon>
        <taxon>Nitrospiraceae</taxon>
        <taxon>Leptospirillum</taxon>
    </lineage>
</organism>
<keyword evidence="2" id="KW-0812">Transmembrane</keyword>
<name>C6HXF8_9BACT</name>
<feature type="region of interest" description="Disordered" evidence="1">
    <location>
        <begin position="1"/>
        <end position="20"/>
    </location>
</feature>